<proteinExistence type="predicted"/>
<keyword evidence="3" id="KW-1185">Reference proteome</keyword>
<gene>
    <name evidence="2" type="ORF">yc1106_03414</name>
</gene>
<organism evidence="2 3">
    <name type="scientific">Curvularia clavata</name>
    <dbReference type="NCBI Taxonomy" id="95742"/>
    <lineage>
        <taxon>Eukaryota</taxon>
        <taxon>Fungi</taxon>
        <taxon>Dikarya</taxon>
        <taxon>Ascomycota</taxon>
        <taxon>Pezizomycotina</taxon>
        <taxon>Dothideomycetes</taxon>
        <taxon>Pleosporomycetidae</taxon>
        <taxon>Pleosporales</taxon>
        <taxon>Pleosporineae</taxon>
        <taxon>Pleosporaceae</taxon>
        <taxon>Curvularia</taxon>
    </lineage>
</organism>
<protein>
    <submittedName>
        <fullName evidence="2">Uncharacterized protein</fullName>
    </submittedName>
</protein>
<feature type="region of interest" description="Disordered" evidence="1">
    <location>
        <begin position="413"/>
        <end position="490"/>
    </location>
</feature>
<feature type="compositionally biased region" description="Polar residues" evidence="1">
    <location>
        <begin position="191"/>
        <end position="200"/>
    </location>
</feature>
<feature type="compositionally biased region" description="Low complexity" evidence="1">
    <location>
        <begin position="468"/>
        <end position="477"/>
    </location>
</feature>
<feature type="compositionally biased region" description="Polar residues" evidence="1">
    <location>
        <begin position="207"/>
        <end position="220"/>
    </location>
</feature>
<dbReference type="AlphaFoldDB" id="A0A9Q8Z5P3"/>
<name>A0A9Q8Z5P3_CURCL</name>
<dbReference type="VEuPathDB" id="FungiDB:yc1106_03414"/>
<feature type="region of interest" description="Disordered" evidence="1">
    <location>
        <begin position="542"/>
        <end position="567"/>
    </location>
</feature>
<reference evidence="2" key="1">
    <citation type="submission" date="2021-12" db="EMBL/GenBank/DDBJ databases">
        <title>Curvularia clavata genome.</title>
        <authorList>
            <person name="Cao Y."/>
        </authorList>
    </citation>
    <scope>NUCLEOTIDE SEQUENCE</scope>
    <source>
        <strain evidence="2">Yc1106</strain>
    </source>
</reference>
<dbReference type="Proteomes" id="UP001056012">
    <property type="component" value="Chromosome 2"/>
</dbReference>
<evidence type="ECO:0000256" key="1">
    <source>
        <dbReference type="SAM" id="MobiDB-lite"/>
    </source>
</evidence>
<accession>A0A9Q8Z5P3</accession>
<feature type="compositionally biased region" description="Basic and acidic residues" evidence="1">
    <location>
        <begin position="542"/>
        <end position="551"/>
    </location>
</feature>
<evidence type="ECO:0000313" key="2">
    <source>
        <dbReference type="EMBL" id="USP76140.1"/>
    </source>
</evidence>
<dbReference type="EMBL" id="CP089275">
    <property type="protein sequence ID" value="USP76140.1"/>
    <property type="molecule type" value="Genomic_DNA"/>
</dbReference>
<evidence type="ECO:0000313" key="3">
    <source>
        <dbReference type="Proteomes" id="UP001056012"/>
    </source>
</evidence>
<feature type="compositionally biased region" description="Acidic residues" evidence="1">
    <location>
        <begin position="174"/>
        <end position="183"/>
    </location>
</feature>
<dbReference type="OrthoDB" id="3776883at2759"/>
<feature type="compositionally biased region" description="Polar residues" evidence="1">
    <location>
        <begin position="444"/>
        <end position="461"/>
    </location>
</feature>
<feature type="region of interest" description="Disordered" evidence="1">
    <location>
        <begin position="158"/>
        <end position="220"/>
    </location>
</feature>
<sequence>MSVGDELRKIIASYGAGPQLDALPSAESMTWISYSAGNPPHALLIGNHYGREIYAYLARYGEKAREVRYCTKDPEKLGARSSSPPAIVTQDEVMKMSLDAPFRYLAENSKPMKRKFSMLIRWYFLTRGLIDGLECERDDFCKRFGAAVKRIEEEKLYEQDGTQNRTRRTRDVVEESSDVEDADTVYGLRSGSRNGKTEASTNRKIELQSPSVRLSREPQNSNTNTDFDFLLAYLKEYDALYLLDNLPEADEMQFVTQKSIPEAQPKKLFVGKEAKSGHDIYAYMVGLPRGFHEVRFYVQTADNEEPMKTETVARQQVWHPFSKCYPKQPSALEQSDRARVTLMVKFYFIAAGIATDCVLKETKKYPERLRVALEYIADRMGPAAAKPPSHDAKNGIARSEAIAKPVMSSESSYIDESDIQSTLAAEPPRGSPWPRNFARKSAPSLVQNNQEPNATSSPQPNSKKDTIADTPTPDDAPSAPPRGVKRSAEDVEFEDLARIIMKEQTLTKEINALQHDMDVLEERKRIWLEKWQKEFDELQGRMSRTTEERTNVRKQFKKQRLSSGGDE</sequence>